<feature type="transmembrane region" description="Helical" evidence="1">
    <location>
        <begin position="64"/>
        <end position="84"/>
    </location>
</feature>
<feature type="transmembrane region" description="Helical" evidence="1">
    <location>
        <begin position="90"/>
        <end position="114"/>
    </location>
</feature>
<dbReference type="RefSeq" id="WP_264325430.1">
    <property type="nucleotide sequence ID" value="NZ_JADEXQ010000039.1"/>
</dbReference>
<keyword evidence="1" id="KW-1133">Transmembrane helix</keyword>
<feature type="transmembrane region" description="Helical" evidence="1">
    <location>
        <begin position="266"/>
        <end position="287"/>
    </location>
</feature>
<dbReference type="Proteomes" id="UP000625316">
    <property type="component" value="Unassembled WGS sequence"/>
</dbReference>
<gene>
    <name evidence="2" type="ORF">IQ266_12750</name>
</gene>
<evidence type="ECO:0000256" key="1">
    <source>
        <dbReference type="SAM" id="Phobius"/>
    </source>
</evidence>
<dbReference type="AlphaFoldDB" id="A0A928VLM8"/>
<keyword evidence="3" id="KW-1185">Reference proteome</keyword>
<comment type="caution">
    <text evidence="2">The sequence shown here is derived from an EMBL/GenBank/DDBJ whole genome shotgun (WGS) entry which is preliminary data.</text>
</comment>
<proteinExistence type="predicted"/>
<organism evidence="2 3">
    <name type="scientific">Romeriopsis navalis LEGE 11480</name>
    <dbReference type="NCBI Taxonomy" id="2777977"/>
    <lineage>
        <taxon>Bacteria</taxon>
        <taxon>Bacillati</taxon>
        <taxon>Cyanobacteriota</taxon>
        <taxon>Cyanophyceae</taxon>
        <taxon>Leptolyngbyales</taxon>
        <taxon>Leptolyngbyaceae</taxon>
        <taxon>Romeriopsis</taxon>
        <taxon>Romeriopsis navalis</taxon>
    </lineage>
</organism>
<keyword evidence="1" id="KW-0812">Transmembrane</keyword>
<feature type="transmembrane region" description="Helical" evidence="1">
    <location>
        <begin position="16"/>
        <end position="33"/>
    </location>
</feature>
<evidence type="ECO:0000313" key="3">
    <source>
        <dbReference type="Proteomes" id="UP000625316"/>
    </source>
</evidence>
<feature type="transmembrane region" description="Helical" evidence="1">
    <location>
        <begin position="202"/>
        <end position="220"/>
    </location>
</feature>
<feature type="transmembrane region" description="Helical" evidence="1">
    <location>
        <begin position="379"/>
        <end position="406"/>
    </location>
</feature>
<protein>
    <submittedName>
        <fullName evidence="2">Uncharacterized protein</fullName>
    </submittedName>
</protein>
<feature type="transmembrane region" description="Helical" evidence="1">
    <location>
        <begin position="179"/>
        <end position="197"/>
    </location>
</feature>
<sequence length="460" mass="50166">MLEVQSAVTSAAKQNVVNLIFLLSVFPFLRIIPLGSSETQPIACVVAAIHLLLLRKHTFPKQTLLPYLFVLGSYFFIGLIGYIANPSESFFLPAGLESIVILFAPLLIFVALYENLHLLKVQVVKLCIYAWAGISILQAFLPSILNATGISFILSRLISRFSSAALGGTRGVAGFAPEPSYAAQVIILLLAICLFLYRKQRLAKQEFVLMLASCVSMIVLNRSATIASFIAVFVFGFLMKTLISYSIGSVRTRFSTDQGLRVSKKILLLMCALVPVLISLQVFSVSLPESRVTDLVVALSNLNADNFNLIDILGLTNDLGSQRTLSVYSGYYNIVETRGLGSGLGSWSVNFLDTLEQAGIDASKVKFFVYNGFKNLKPYAYAALVSFDMGCIGLFTLSSMFLSLLLKKIMKVGMPSAFACACLICGSMMLYFNSLASLPTGWILILIGLQDMSPRTQGES</sequence>
<name>A0A928VLM8_9CYAN</name>
<keyword evidence="1" id="KW-0472">Membrane</keyword>
<accession>A0A928VLM8</accession>
<evidence type="ECO:0000313" key="2">
    <source>
        <dbReference type="EMBL" id="MBE9030600.1"/>
    </source>
</evidence>
<reference evidence="2" key="1">
    <citation type="submission" date="2020-10" db="EMBL/GenBank/DDBJ databases">
        <authorList>
            <person name="Castelo-Branco R."/>
            <person name="Eusebio N."/>
            <person name="Adriana R."/>
            <person name="Vieira A."/>
            <person name="Brugerolle De Fraissinette N."/>
            <person name="Rezende De Castro R."/>
            <person name="Schneider M.P."/>
            <person name="Vasconcelos V."/>
            <person name="Leao P.N."/>
        </authorList>
    </citation>
    <scope>NUCLEOTIDE SEQUENCE</scope>
    <source>
        <strain evidence="2">LEGE 11480</strain>
    </source>
</reference>
<feature type="transmembrane region" description="Helical" evidence="1">
    <location>
        <begin position="126"/>
        <end position="159"/>
    </location>
</feature>
<feature type="transmembrane region" description="Helical" evidence="1">
    <location>
        <begin position="418"/>
        <end position="445"/>
    </location>
</feature>
<dbReference type="EMBL" id="JADEXQ010000039">
    <property type="protein sequence ID" value="MBE9030600.1"/>
    <property type="molecule type" value="Genomic_DNA"/>
</dbReference>
<feature type="transmembrane region" description="Helical" evidence="1">
    <location>
        <begin position="226"/>
        <end position="245"/>
    </location>
</feature>